<comment type="caution">
    <text evidence="3">The sequence shown here is derived from an EMBL/GenBank/DDBJ whole genome shotgun (WGS) entry which is preliminary data.</text>
</comment>
<dbReference type="Proteomes" id="UP000321764">
    <property type="component" value="Unassembled WGS sequence"/>
</dbReference>
<dbReference type="Gene3D" id="3.40.50.360">
    <property type="match status" value="1"/>
</dbReference>
<name>A0A5C8ZA21_9GAMM</name>
<reference evidence="3 4" key="1">
    <citation type="submission" date="2019-07" db="EMBL/GenBank/DDBJ databases">
        <title>Reinekea sp. strain SSH23 genome sequencing and assembly.</title>
        <authorList>
            <person name="Kim I."/>
        </authorList>
    </citation>
    <scope>NUCLEOTIDE SEQUENCE [LARGE SCALE GENOMIC DNA]</scope>
    <source>
        <strain evidence="3 4">SSH23</strain>
    </source>
</reference>
<dbReference type="PANTHER" id="PTHR47307:SF1">
    <property type="entry name" value="GLUTATHIONE-REGULATED POTASSIUM-EFFLUX SYSTEM ANCILLARY PROTEIN KEFG"/>
    <property type="match status" value="1"/>
</dbReference>
<dbReference type="RefSeq" id="WP_147714005.1">
    <property type="nucleotide sequence ID" value="NZ_VKAD01000001.1"/>
</dbReference>
<dbReference type="GO" id="GO:0009055">
    <property type="term" value="F:electron transfer activity"/>
    <property type="evidence" value="ECO:0007669"/>
    <property type="project" value="TreeGrafter"/>
</dbReference>
<accession>A0A5C8ZA21</accession>
<evidence type="ECO:0000259" key="2">
    <source>
        <dbReference type="Pfam" id="PF02525"/>
    </source>
</evidence>
<evidence type="ECO:0000256" key="1">
    <source>
        <dbReference type="ARBA" id="ARBA00023002"/>
    </source>
</evidence>
<dbReference type="PANTHER" id="PTHR47307">
    <property type="entry name" value="GLUTATHIONE-REGULATED POTASSIUM-EFFLUX SYSTEM ANCILLARY PROTEIN KEFG"/>
    <property type="match status" value="1"/>
</dbReference>
<dbReference type="AlphaFoldDB" id="A0A5C8ZA21"/>
<sequence length="183" mass="20915">MNVLYYIVHPDLNRSFANKSILDALPNHPNLKIVDLYDTYPNFSINGPVERECLDWADAVFFQHPFYWYSIPALLKQWFEIVLEFGYAYGKSANALAGKRWQHIISTGGNINTYLGGSANPYDIEEYFRPLQSTCKLCRCEWQPPLVNFNAKQASAEELEAFNKKVVNTIAQLIGEPLATTDK</sequence>
<keyword evidence="4" id="KW-1185">Reference proteome</keyword>
<gene>
    <name evidence="3" type="ORF">FME95_08740</name>
</gene>
<dbReference type="GO" id="GO:0003955">
    <property type="term" value="F:NAD(P)H dehydrogenase (quinone) activity"/>
    <property type="evidence" value="ECO:0007669"/>
    <property type="project" value="TreeGrafter"/>
</dbReference>
<evidence type="ECO:0000313" key="4">
    <source>
        <dbReference type="Proteomes" id="UP000321764"/>
    </source>
</evidence>
<dbReference type="SUPFAM" id="SSF52218">
    <property type="entry name" value="Flavoproteins"/>
    <property type="match status" value="1"/>
</dbReference>
<evidence type="ECO:0000313" key="3">
    <source>
        <dbReference type="EMBL" id="TXR54607.1"/>
    </source>
</evidence>
<dbReference type="GO" id="GO:0010181">
    <property type="term" value="F:FMN binding"/>
    <property type="evidence" value="ECO:0007669"/>
    <property type="project" value="TreeGrafter"/>
</dbReference>
<feature type="domain" description="Flavodoxin-like fold" evidence="2">
    <location>
        <begin position="1"/>
        <end position="165"/>
    </location>
</feature>
<dbReference type="EMBL" id="VKAD01000001">
    <property type="protein sequence ID" value="TXR54607.1"/>
    <property type="molecule type" value="Genomic_DNA"/>
</dbReference>
<dbReference type="InterPro" id="IPR046980">
    <property type="entry name" value="KefG/KefF"/>
</dbReference>
<dbReference type="InterPro" id="IPR029039">
    <property type="entry name" value="Flavoprotein-like_sf"/>
</dbReference>
<dbReference type="OrthoDB" id="9798454at2"/>
<dbReference type="InterPro" id="IPR003680">
    <property type="entry name" value="Flavodoxin_fold"/>
</dbReference>
<proteinExistence type="predicted"/>
<keyword evidence="1" id="KW-0560">Oxidoreductase</keyword>
<protein>
    <submittedName>
        <fullName evidence="3">Sodium:proton antiporter</fullName>
    </submittedName>
</protein>
<organism evidence="3 4">
    <name type="scientific">Reinekea thalattae</name>
    <dbReference type="NCBI Taxonomy" id="2593301"/>
    <lineage>
        <taxon>Bacteria</taxon>
        <taxon>Pseudomonadati</taxon>
        <taxon>Pseudomonadota</taxon>
        <taxon>Gammaproteobacteria</taxon>
        <taxon>Oceanospirillales</taxon>
        <taxon>Saccharospirillaceae</taxon>
        <taxon>Reinekea</taxon>
    </lineage>
</organism>
<dbReference type="Pfam" id="PF02525">
    <property type="entry name" value="Flavodoxin_2"/>
    <property type="match status" value="1"/>
</dbReference>